<evidence type="ECO:0000313" key="4">
    <source>
        <dbReference type="Proteomes" id="UP000315439"/>
    </source>
</evidence>
<proteinExistence type="predicted"/>
<sequence length="263" mass="30246">MNTPMRLTEQNDLSLVELFIEFYQLLVEFKSSISEGYRDGKLADLNENIHPAEYMLYQLKQCLQLQETRVRKNGTAAVVSAYEKAQYAMVALADEIFLLNLRDNSNGWWKENDEQWWSNHLLEDTMYGSTLAGDNLYELIEELLKQPSFGPLEKDLASVYLMTLKLGFKGKYFDLNENADSFKEWEGYRDSLLAQCGSAGAAPRIPKLFPGAYKYNLNPLMRERLAPISRWRNLILVGLTAYAFISTIAWHLITTRLSNMLGL</sequence>
<dbReference type="AlphaFoldDB" id="A0A545UCS1"/>
<dbReference type="PANTHER" id="PTHR38033:SF1">
    <property type="entry name" value="DOTU FAMILY TYPE IV_VI SECRETION SYSTEM PROTEIN"/>
    <property type="match status" value="1"/>
</dbReference>
<accession>A0A545UCS1</accession>
<evidence type="ECO:0000259" key="2">
    <source>
        <dbReference type="Pfam" id="PF09850"/>
    </source>
</evidence>
<reference evidence="3 4" key="1">
    <citation type="submission" date="2019-07" db="EMBL/GenBank/DDBJ databases">
        <title>Draft genome for Aliikangiella sp. M105.</title>
        <authorList>
            <person name="Wang G."/>
        </authorList>
    </citation>
    <scope>NUCLEOTIDE SEQUENCE [LARGE SCALE GENOMIC DNA]</scope>
    <source>
        <strain evidence="3 4">M105</strain>
    </source>
</reference>
<protein>
    <submittedName>
        <fullName evidence="3">DotU family type IV/VI secretion system protein</fullName>
    </submittedName>
</protein>
<evidence type="ECO:0000256" key="1">
    <source>
        <dbReference type="SAM" id="Phobius"/>
    </source>
</evidence>
<dbReference type="OrthoDB" id="345640at2"/>
<dbReference type="Gene3D" id="1.25.40.590">
    <property type="entry name" value="Type IV / VI secretion system, DotU"/>
    <property type="match status" value="1"/>
</dbReference>
<feature type="transmembrane region" description="Helical" evidence="1">
    <location>
        <begin position="231"/>
        <end position="253"/>
    </location>
</feature>
<organism evidence="3 4">
    <name type="scientific">Aliikangiella coralliicola</name>
    <dbReference type="NCBI Taxonomy" id="2592383"/>
    <lineage>
        <taxon>Bacteria</taxon>
        <taxon>Pseudomonadati</taxon>
        <taxon>Pseudomonadota</taxon>
        <taxon>Gammaproteobacteria</taxon>
        <taxon>Oceanospirillales</taxon>
        <taxon>Pleioneaceae</taxon>
        <taxon>Aliikangiella</taxon>
    </lineage>
</organism>
<dbReference type="InterPro" id="IPR038522">
    <property type="entry name" value="T4/T6SS_DotU_sf"/>
</dbReference>
<feature type="domain" description="Type IV / VI secretion system DotU" evidence="2">
    <location>
        <begin position="58"/>
        <end position="243"/>
    </location>
</feature>
<name>A0A545UCS1_9GAMM</name>
<keyword evidence="1" id="KW-0472">Membrane</keyword>
<keyword evidence="1" id="KW-1133">Transmembrane helix</keyword>
<dbReference type="Pfam" id="PF09850">
    <property type="entry name" value="DotU"/>
    <property type="match status" value="1"/>
</dbReference>
<dbReference type="Proteomes" id="UP000315439">
    <property type="component" value="Unassembled WGS sequence"/>
</dbReference>
<keyword evidence="4" id="KW-1185">Reference proteome</keyword>
<keyword evidence="1" id="KW-0812">Transmembrane</keyword>
<dbReference type="InterPro" id="IPR017732">
    <property type="entry name" value="T4/T6SS_DotU"/>
</dbReference>
<comment type="caution">
    <text evidence="3">The sequence shown here is derived from an EMBL/GenBank/DDBJ whole genome shotgun (WGS) entry which is preliminary data.</text>
</comment>
<evidence type="ECO:0000313" key="3">
    <source>
        <dbReference type="EMBL" id="TQV87260.1"/>
    </source>
</evidence>
<dbReference type="RefSeq" id="WP_142893851.1">
    <property type="nucleotide sequence ID" value="NZ_ML660164.1"/>
</dbReference>
<dbReference type="EMBL" id="VIKS01000008">
    <property type="protein sequence ID" value="TQV87260.1"/>
    <property type="molecule type" value="Genomic_DNA"/>
</dbReference>
<gene>
    <name evidence="3" type="ORF">FLL46_12460</name>
</gene>
<dbReference type="PANTHER" id="PTHR38033">
    <property type="entry name" value="MEMBRANE PROTEIN-RELATED"/>
    <property type="match status" value="1"/>
</dbReference>